<keyword evidence="2" id="KW-1185">Reference proteome</keyword>
<comment type="caution">
    <text evidence="1">The sequence shown here is derived from an EMBL/GenBank/DDBJ whole genome shotgun (WGS) entry which is preliminary data.</text>
</comment>
<evidence type="ECO:0000313" key="2">
    <source>
        <dbReference type="Proteomes" id="UP000838749"/>
    </source>
</evidence>
<organism evidence="1 2">
    <name type="scientific">Paenibacillus pseudetheri</name>
    <dbReference type="NCBI Taxonomy" id="2897682"/>
    <lineage>
        <taxon>Bacteria</taxon>
        <taxon>Bacillati</taxon>
        <taxon>Bacillota</taxon>
        <taxon>Bacilli</taxon>
        <taxon>Bacillales</taxon>
        <taxon>Paenibacillaceae</taxon>
        <taxon>Paenibacillus</taxon>
    </lineage>
</organism>
<dbReference type="EMBL" id="CAKMAB010000005">
    <property type="protein sequence ID" value="CAH1055024.1"/>
    <property type="molecule type" value="Genomic_DNA"/>
</dbReference>
<sequence>MFKRFTVDDHVLDQKDVARDEVQYNLIHRIREMKTLLIRNGAVVCGIFL</sequence>
<reference evidence="1" key="1">
    <citation type="submission" date="2021-12" db="EMBL/GenBank/DDBJ databases">
        <authorList>
            <person name="Criscuolo A."/>
        </authorList>
    </citation>
    <scope>NUCLEOTIDE SEQUENCE</scope>
    <source>
        <strain evidence="1">CIP111894</strain>
    </source>
</reference>
<proteinExistence type="predicted"/>
<gene>
    <name evidence="1" type="ORF">PAECIP111894_01174</name>
</gene>
<protein>
    <submittedName>
        <fullName evidence="1">Uncharacterized protein</fullName>
    </submittedName>
</protein>
<name>A0ABM9B9F4_9BACL</name>
<evidence type="ECO:0000313" key="1">
    <source>
        <dbReference type="EMBL" id="CAH1055024.1"/>
    </source>
</evidence>
<accession>A0ABM9B9F4</accession>
<dbReference type="Proteomes" id="UP000838749">
    <property type="component" value="Unassembled WGS sequence"/>
</dbReference>
<dbReference type="RefSeq" id="WP_234532267.1">
    <property type="nucleotide sequence ID" value="NZ_CAKMAB010000005.1"/>
</dbReference>